<evidence type="ECO:0000256" key="4">
    <source>
        <dbReference type="ARBA" id="ARBA00022825"/>
    </source>
</evidence>
<dbReference type="SUPFAM" id="SSF56436">
    <property type="entry name" value="C-type lectin-like"/>
    <property type="match status" value="2"/>
</dbReference>
<feature type="active site" description="Charge relay system" evidence="5">
    <location>
        <position position="1169"/>
    </location>
</feature>
<dbReference type="Proteomes" id="UP000366872">
    <property type="component" value="Unassembled WGS sequence"/>
</dbReference>
<dbReference type="PROSITE" id="PS00137">
    <property type="entry name" value="SUBTILASE_HIS"/>
    <property type="match status" value="1"/>
</dbReference>
<dbReference type="NCBIfam" id="NF041518">
    <property type="entry name" value="choice_anch_Q"/>
    <property type="match status" value="1"/>
</dbReference>
<dbReference type="CDD" id="cd07473">
    <property type="entry name" value="Peptidases_S8_Subtilisin_like"/>
    <property type="match status" value="1"/>
</dbReference>
<keyword evidence="2 5" id="KW-0645">Protease</keyword>
<dbReference type="SUPFAM" id="SSF52743">
    <property type="entry name" value="Subtilisin-like"/>
    <property type="match status" value="1"/>
</dbReference>
<evidence type="ECO:0000313" key="13">
    <source>
        <dbReference type="Proteomes" id="UP000366872"/>
    </source>
</evidence>
<dbReference type="EMBL" id="CAAHFG010000001">
    <property type="protein sequence ID" value="VGO13773.1"/>
    <property type="molecule type" value="Genomic_DNA"/>
</dbReference>
<dbReference type="InterPro" id="IPR023827">
    <property type="entry name" value="Peptidase_S8_Asp-AS"/>
</dbReference>
<dbReference type="Gene3D" id="3.40.50.200">
    <property type="entry name" value="Peptidase S8/S53 domain"/>
    <property type="match status" value="1"/>
</dbReference>
<gene>
    <name evidence="12" type="ORF">PDESU_02330</name>
</gene>
<dbReference type="InterPro" id="IPR024361">
    <property type="entry name" value="BACON"/>
</dbReference>
<reference evidence="12 13" key="1">
    <citation type="submission" date="2019-04" db="EMBL/GenBank/DDBJ databases">
        <authorList>
            <person name="Van Vliet M D."/>
        </authorList>
    </citation>
    <scope>NUCLEOTIDE SEQUENCE [LARGE SCALE GENOMIC DNA]</scope>
    <source>
        <strain evidence="12 13">F1</strain>
    </source>
</reference>
<evidence type="ECO:0000256" key="5">
    <source>
        <dbReference type="PROSITE-ProRule" id="PRU01240"/>
    </source>
</evidence>
<dbReference type="InterPro" id="IPR042095">
    <property type="entry name" value="SUMF_sf"/>
</dbReference>
<feature type="domain" description="Peptidase S8/S53" evidence="8">
    <location>
        <begin position="1106"/>
        <end position="1361"/>
    </location>
</feature>
<feature type="domain" description="BACON" evidence="10">
    <location>
        <begin position="1470"/>
        <end position="1549"/>
    </location>
</feature>
<dbReference type="Pfam" id="PF00082">
    <property type="entry name" value="Peptidase_S8"/>
    <property type="match status" value="1"/>
</dbReference>
<keyword evidence="3 5" id="KW-0378">Hydrolase</keyword>
<feature type="active site" description="Charge relay system" evidence="5">
    <location>
        <position position="1329"/>
    </location>
</feature>
<feature type="active site" description="Charge relay system" evidence="5">
    <location>
        <position position="1114"/>
    </location>
</feature>
<protein>
    <submittedName>
        <fullName evidence="12">Thermophilic serine proteinase</fullName>
    </submittedName>
</protein>
<dbReference type="InterPro" id="IPR005532">
    <property type="entry name" value="SUMF_dom"/>
</dbReference>
<dbReference type="InterPro" id="IPR034204">
    <property type="entry name" value="PfSUB1-like_cat_dom"/>
</dbReference>
<dbReference type="Pfam" id="PF03781">
    <property type="entry name" value="FGE-sulfatase"/>
    <property type="match status" value="2"/>
</dbReference>
<organism evidence="12 13">
    <name type="scientific">Pontiella desulfatans</name>
    <dbReference type="NCBI Taxonomy" id="2750659"/>
    <lineage>
        <taxon>Bacteria</taxon>
        <taxon>Pseudomonadati</taxon>
        <taxon>Kiritimatiellota</taxon>
        <taxon>Kiritimatiellia</taxon>
        <taxon>Kiritimatiellales</taxon>
        <taxon>Pontiellaceae</taxon>
        <taxon>Pontiella</taxon>
    </lineage>
</organism>
<dbReference type="Gene3D" id="3.90.1580.10">
    <property type="entry name" value="paralog of FGE (formylglycine-generating enzyme)"/>
    <property type="match status" value="2"/>
</dbReference>
<evidence type="ECO:0000313" key="12">
    <source>
        <dbReference type="EMBL" id="VGO13773.1"/>
    </source>
</evidence>
<feature type="domain" description="Sulfatase-modifying factor enzyme-like" evidence="9">
    <location>
        <begin position="51"/>
        <end position="230"/>
    </location>
</feature>
<dbReference type="InterPro" id="IPR036852">
    <property type="entry name" value="Peptidase_S8/S53_dom_sf"/>
</dbReference>
<evidence type="ECO:0000256" key="3">
    <source>
        <dbReference type="ARBA" id="ARBA00022801"/>
    </source>
</evidence>
<dbReference type="SUPFAM" id="SSF69318">
    <property type="entry name" value="Integrin alpha N-terminal domain"/>
    <property type="match status" value="2"/>
</dbReference>
<dbReference type="InterPro" id="IPR000209">
    <property type="entry name" value="Peptidase_S8/S53_dom"/>
</dbReference>
<dbReference type="InterPro" id="IPR028994">
    <property type="entry name" value="Integrin_alpha_N"/>
</dbReference>
<dbReference type="InterPro" id="IPR013783">
    <property type="entry name" value="Ig-like_fold"/>
</dbReference>
<evidence type="ECO:0000256" key="6">
    <source>
        <dbReference type="RuleBase" id="RU003355"/>
    </source>
</evidence>
<dbReference type="PROSITE" id="PS51892">
    <property type="entry name" value="SUBTILASE"/>
    <property type="match status" value="1"/>
</dbReference>
<proteinExistence type="inferred from homology"/>
<dbReference type="InterPro" id="IPR015500">
    <property type="entry name" value="Peptidase_S8_subtilisin-rel"/>
</dbReference>
<feature type="domain" description="BACON" evidence="10">
    <location>
        <begin position="812"/>
        <end position="884"/>
    </location>
</feature>
<sequence>MTKGLLFSVVSCLALGLVSMSAFSTEMVTVPAGTNGGVDPDFGSYSLTMTNTVLMDATEISYSTWRDVCEWAVTNGYQFDNPGERKDVGHPVHSIDWYDCAKWCNARSEMDGLTPCYSVTGGVYRTGSHDAVTDYNASGYRLPTWTEFEYAARGGLAGQRFPWGEFITHGEANYFSSSAFDYDLSPTKGGHPDYAYGDDPHSAPCGSFPPNAYGLYDISGNIWEWCNNAAGTDRHARSGGGNGDARWLRCGASKSVEAGGLSDEEYHSLGFRTLRAFNVVENPEFSPDGGLHPGGSVQVAITCGTVGATIRYETGSGTVPGADPDESSSVVPVSGMVSAPVPGWLKAKAWKDGASPSIVKSAVYGESGGGVLAGWRYPMNDMIGHACLEQGATVSLGGAMAVQHTIADVESVLTGDVDGDGQLEIVVSSGSTMRIHNGSGVLEHTVDLPRDSFLAMLEDADGDGTPEIFLGGKGSGFTSYVYDGNGTLLQAFEGLHAGGSDVTMRPIGLSNGKMLVGYNAGYARTPRGVAAFDYGTAAEEWYYQIGPANGLYSVADMDADGNLDITMSAHTVHNGASGNGTTDGDLYTIVVDEDGTGKLTRIYDSPSNGNSSHVFVDLDADGTHDVLGFKGHDSTYYPGQAKIHRFATDGTVLNTFNGPNNSRWTGLHAVGDLDGDGVPEIVATAYYSATSTKTFVLDANLVQLAESSIVGKVELLADIDGDGHREVVLLSPDGMVSLLGQDLSLLSSLQIEGQGSEIIASDLGGDGRIELLCRVGGNLHIVQFLTPDGLTIEPNASFVSSGTTGVGFDPSSMTYSLSNTGTTALAWTAVCGDSWIDLSAEGGTLAPGASYELVVGFSVDTLALPAGSHEALVEIAVQGASSTQQRTVLLTVVEPTGDIAVEDSILPINDRAMDFGQSVLNEESVEQITIQNTSAQYDLVVEGVGLSWSESGGAQALNDGACGADTKQDAIATASQTPPPTTIVSNAEYRPGVLLVGYTSGKQITAAAKADLHVAMGTESIKTFSRIPAEMVKLPVGAKLEKMIEAYTGQPGVAYAEPDYLLNAYDLPDDSRFAELWGMHNTGQTGGTPGADIGAAEAWDITTGNTNVIVAVIDTGIDYTHPDLAANMWVNHGEIAGNGVDDDGNGFVDDVHGYDFAYNDSNPMDGGGHGTHCAGTIGAVGGNGVGVAGVNWRVRLMAVKFLNDSGSGYTSDAVDSLEYAVANGAHISNNSWGGGGYSSTLKAAIDAAGASGHLFVAAAGNSGANNDANPHYPSSYDCDNILAVASSDHNDNRSGFSCYGANSVDLAAPGSSILSTVPGAGYGVKNGTSMATPHVSGAAALLKSQKMNALYSELKQLLMNGVDVLPQWEGLVMTGGRLNVANSLLLSEPPFVLENQPTWPVTLSPGGSITFDVRKTARRAGLHEGLVSIDCNDLEEPVVNVGLFSDVVCDWMSVMPQDAIGILHEAGTAPVAISASFALENLGSGSITWNVSGAPWWLGVDPGQGSLAVGASNVVGLALDPGVSDLPQGTYEAVLAFSNDTHGMVQQRVVELTVTPATIAFFALDTDPGWTMESGWEFGVPLGGGSYSGDPVSGHTGANVLGYNLAGDYPNNLSEYWLTSSPVDCSGFTNVQLRFWRWLGIESSSYDHASIEVSNDGSSWHSVWSHDGGSFSEANWNEVVYDISAVADGAASVWVRWGMGTTDYSITYPGWNIDDIIFEGTPLGVYDTPIHYVNVSNSTPVVPYASWATAATSIQDAVDAASSNDTVLIADGTYLLSVEITVTNAILVRSLNSPEATIVDGQGSVRCFNLGSSACVLSGLSIQNGYVDYHDSFGSRGAGVLCASRDPLIEHCIVSSNTASGTGNGGGVFGGTINYSIIENNSGGYSGGGCQDSLVLNCRILGNNGSFGGAVAYGITKNSLIRGNRGWQGGALWESAAYNCTIVENEAQPGNKGGLVRSDAYNCIIVGNEGVDIDLQFGSSSHTCSPDVTNGVNGNITNAPVFVDAVVGNYHLAPSSPCINWGDNVVVSGATDLDGNPRLVGAYVDMGCYEYQGLVDPDDSDGDGLPDEWERLHFGGNVDPDSDADGDGQVNWQEQISGMDPRSSASVFAASNFVGTATGERIIQWPSAEGRYYNVYWKEDLQSEAGWIPVGVNIESGIFTDTVHGAESHGFYKLEVGTEPVSSANKVLSGIALDIPWLDYRDYAPLAYAPVRCWAHYSDGSSSNVSAVWEEDSLDAWISGGYFEAEVKSDDYGVTVSCSYGGLTDSMMLTISGRPVITDVEVVGPTSVTPSSPWGDFYYDCIVTYSDGSSVDMSGEAVWSDDWPSVGMNSGGWLQVPYGWTEPITVTATVTEYATDYSGSLVVHVNPTLDYVSISGPASVDEGETGQYSCTAHYSDGSSYGVDADSYDLDGFAYATIDSSGLLTALSVGADEVFWLSCEYEGRSDYMEVTIRNVSVPQPADTVLIDAGSNPVVDPVYGSETLTITNAIYMDQYLVTSSLWYQVYDWAETNGYDISINGVANGADHPITQVNWYDCAKWCNARSRMENRSPCYKLGGNEFKSGEVDSITTDFNANGFRMPTHLEWEYAARGGHSAYRYPWGNSISSSDANYGNNVGATTPVDQYSPNDYGLYDMVGNVWELCDTQYQTGERANAGGGFSSSTNAVHCGYARDVMADQPATTRWHIGFRTVCLPE</sequence>
<dbReference type="PANTHER" id="PTHR43399:SF4">
    <property type="entry name" value="CELL WALL-ASSOCIATED PROTEASE"/>
    <property type="match status" value="1"/>
</dbReference>
<evidence type="ECO:0000256" key="1">
    <source>
        <dbReference type="ARBA" id="ARBA00011073"/>
    </source>
</evidence>
<dbReference type="PROSITE" id="PS00138">
    <property type="entry name" value="SUBTILASE_SER"/>
    <property type="match status" value="1"/>
</dbReference>
<accession>A0A6C2U1L4</accession>
<dbReference type="SUPFAM" id="SSF51126">
    <property type="entry name" value="Pectin lyase-like"/>
    <property type="match status" value="1"/>
</dbReference>
<dbReference type="PROSITE" id="PS00136">
    <property type="entry name" value="SUBTILASE_ASP"/>
    <property type="match status" value="1"/>
</dbReference>
<keyword evidence="13" id="KW-1185">Reference proteome</keyword>
<feature type="domain" description="Fervidolysin-like N-terminal prodomain" evidence="11">
    <location>
        <begin position="978"/>
        <end position="1058"/>
    </location>
</feature>
<feature type="domain" description="Sulfatase-modifying factor enzyme-like" evidence="9">
    <location>
        <begin position="2489"/>
        <end position="2689"/>
    </location>
</feature>
<dbReference type="PANTHER" id="PTHR43399">
    <property type="entry name" value="SUBTILISIN-RELATED"/>
    <property type="match status" value="1"/>
</dbReference>
<keyword evidence="7" id="KW-0732">Signal</keyword>
<dbReference type="Pfam" id="PF19190">
    <property type="entry name" value="BACON_2"/>
    <property type="match status" value="2"/>
</dbReference>
<comment type="similarity">
    <text evidence="1 5 6">Belongs to the peptidase S8 family.</text>
</comment>
<evidence type="ECO:0000259" key="10">
    <source>
        <dbReference type="Pfam" id="PF19190"/>
    </source>
</evidence>
<dbReference type="InterPro" id="IPR023828">
    <property type="entry name" value="Peptidase_S8_Ser-AS"/>
</dbReference>
<dbReference type="InterPro" id="IPR059226">
    <property type="entry name" value="Choice_anch_Q_dom"/>
</dbReference>
<dbReference type="InterPro" id="IPR012334">
    <property type="entry name" value="Pectin_lyas_fold"/>
</dbReference>
<dbReference type="InterPro" id="IPR022398">
    <property type="entry name" value="Peptidase_S8_His-AS"/>
</dbReference>
<dbReference type="PRINTS" id="PR00723">
    <property type="entry name" value="SUBTILISIN"/>
</dbReference>
<evidence type="ECO:0000256" key="7">
    <source>
        <dbReference type="SAM" id="SignalP"/>
    </source>
</evidence>
<evidence type="ECO:0000259" key="11">
    <source>
        <dbReference type="Pfam" id="PF22148"/>
    </source>
</evidence>
<keyword evidence="4 5" id="KW-0720">Serine protease</keyword>
<dbReference type="InterPro" id="IPR054399">
    <property type="entry name" value="Fervidolysin-like_N_prodom"/>
</dbReference>
<evidence type="ECO:0000256" key="2">
    <source>
        <dbReference type="ARBA" id="ARBA00022670"/>
    </source>
</evidence>
<dbReference type="Gene3D" id="2.160.20.10">
    <property type="entry name" value="Single-stranded right-handed beta-helix, Pectin lyase-like"/>
    <property type="match status" value="1"/>
</dbReference>
<name>A0A6C2U1L4_PONDE</name>
<dbReference type="Gene3D" id="2.60.40.10">
    <property type="entry name" value="Immunoglobulins"/>
    <property type="match status" value="1"/>
</dbReference>
<dbReference type="GO" id="GO:0004252">
    <property type="term" value="F:serine-type endopeptidase activity"/>
    <property type="evidence" value="ECO:0007669"/>
    <property type="project" value="UniProtKB-UniRule"/>
</dbReference>
<evidence type="ECO:0000259" key="8">
    <source>
        <dbReference type="Pfam" id="PF00082"/>
    </source>
</evidence>
<dbReference type="InterPro" id="IPR011050">
    <property type="entry name" value="Pectin_lyase_fold/virulence"/>
</dbReference>
<feature type="chain" id="PRO_5025452892" evidence="7">
    <location>
        <begin position="25"/>
        <end position="2693"/>
    </location>
</feature>
<dbReference type="GO" id="GO:0006508">
    <property type="term" value="P:proteolysis"/>
    <property type="evidence" value="ECO:0007669"/>
    <property type="project" value="UniProtKB-KW"/>
</dbReference>
<evidence type="ECO:0000259" key="9">
    <source>
        <dbReference type="Pfam" id="PF03781"/>
    </source>
</evidence>
<dbReference type="Pfam" id="PF22148">
    <property type="entry name" value="Fervidolysin_NPro-like"/>
    <property type="match status" value="1"/>
</dbReference>
<feature type="signal peptide" evidence="7">
    <location>
        <begin position="1"/>
        <end position="24"/>
    </location>
</feature>
<dbReference type="InterPro" id="IPR016187">
    <property type="entry name" value="CTDL_fold"/>
</dbReference>
<dbReference type="InterPro" id="IPR051048">
    <property type="entry name" value="Peptidase_S8/S53_subtilisin"/>
</dbReference>